<dbReference type="RefSeq" id="WP_114367396.1">
    <property type="nucleotide sequence ID" value="NZ_QPEX01000010.1"/>
</dbReference>
<dbReference type="OrthoDB" id="279353at2"/>
<keyword evidence="2" id="KW-0812">Transmembrane</keyword>
<proteinExistence type="predicted"/>
<keyword evidence="2" id="KW-0472">Membrane</keyword>
<evidence type="ECO:0000256" key="1">
    <source>
        <dbReference type="SAM" id="MobiDB-lite"/>
    </source>
</evidence>
<evidence type="ECO:0000256" key="2">
    <source>
        <dbReference type="SAM" id="Phobius"/>
    </source>
</evidence>
<feature type="region of interest" description="Disordered" evidence="1">
    <location>
        <begin position="144"/>
        <end position="163"/>
    </location>
</feature>
<protein>
    <submittedName>
        <fullName evidence="3">Type II secretion system protein</fullName>
    </submittedName>
</protein>
<organism evidence="3 4">
    <name type="scientific">Bremerella cremea</name>
    <dbReference type="NCBI Taxonomy" id="1031537"/>
    <lineage>
        <taxon>Bacteria</taxon>
        <taxon>Pseudomonadati</taxon>
        <taxon>Planctomycetota</taxon>
        <taxon>Planctomycetia</taxon>
        <taxon>Pirellulales</taxon>
        <taxon>Pirellulaceae</taxon>
        <taxon>Bremerella</taxon>
    </lineage>
</organism>
<name>A0A368KV73_9BACT</name>
<comment type="caution">
    <text evidence="3">The sequence shown here is derived from an EMBL/GenBank/DDBJ whole genome shotgun (WGS) entry which is preliminary data.</text>
</comment>
<gene>
    <name evidence="3" type="ORF">DTL42_04075</name>
</gene>
<dbReference type="EMBL" id="QPEX01000010">
    <property type="protein sequence ID" value="RCS54330.1"/>
    <property type="molecule type" value="Genomic_DNA"/>
</dbReference>
<dbReference type="AlphaFoldDB" id="A0A368KV73"/>
<evidence type="ECO:0000313" key="3">
    <source>
        <dbReference type="EMBL" id="RCS54330.1"/>
    </source>
</evidence>
<dbReference type="NCBIfam" id="TIGR02532">
    <property type="entry name" value="IV_pilin_GFxxxE"/>
    <property type="match status" value="1"/>
</dbReference>
<sequence length="163" mass="18054">MTSPRQKNQRRAFSLIEVMLALAVLSMSLVMLGQLVSLGFRSARQSQGLSEAHMLAETVMEGISLGLIQPDPVVDRNISMMTDLNTFTVEEDTEWVYSINWEPAPVEGLIMMMVQVRRAKAFSAAQSDAFQLVRWMRDPALITEELPDSSGGIPTESTTEGAF</sequence>
<dbReference type="InterPro" id="IPR012902">
    <property type="entry name" value="N_methyl_site"/>
</dbReference>
<reference evidence="3 4" key="1">
    <citation type="submission" date="2018-07" db="EMBL/GenBank/DDBJ databases">
        <title>Comparative genomes isolates from brazilian mangrove.</title>
        <authorList>
            <person name="De Araujo J.E."/>
            <person name="Taketani R.G."/>
            <person name="Silva M.C.P."/>
            <person name="Lourenco M.V."/>
            <person name="Oliveira V.M."/>
            <person name="Andreote F.D."/>
        </authorList>
    </citation>
    <scope>NUCLEOTIDE SEQUENCE [LARGE SCALE GENOMIC DNA]</scope>
    <source>
        <strain evidence="3 4">HEX PRIS-MGV</strain>
    </source>
</reference>
<evidence type="ECO:0000313" key="4">
    <source>
        <dbReference type="Proteomes" id="UP000253562"/>
    </source>
</evidence>
<keyword evidence="2" id="KW-1133">Transmembrane helix</keyword>
<dbReference type="Pfam" id="PF07963">
    <property type="entry name" value="N_methyl"/>
    <property type="match status" value="1"/>
</dbReference>
<feature type="transmembrane region" description="Helical" evidence="2">
    <location>
        <begin position="12"/>
        <end position="36"/>
    </location>
</feature>
<accession>A0A368KV73</accession>
<dbReference type="Proteomes" id="UP000253562">
    <property type="component" value="Unassembled WGS sequence"/>
</dbReference>